<accession>A0ABY9TJQ8</accession>
<name>A0ABY9TJQ8_9GAMM</name>
<keyword evidence="3" id="KW-1185">Reference proteome</keyword>
<dbReference type="Proteomes" id="UP001248581">
    <property type="component" value="Chromosome"/>
</dbReference>
<reference evidence="3" key="1">
    <citation type="submission" date="2023-09" db="EMBL/GenBank/DDBJ databases">
        <authorList>
            <person name="Li S."/>
            <person name="Li X."/>
            <person name="Zhang C."/>
            <person name="Zhao Z."/>
        </authorList>
    </citation>
    <scope>NUCLEOTIDE SEQUENCE [LARGE SCALE GENOMIC DNA]</scope>
    <source>
        <strain evidence="3">SQ345</strain>
    </source>
</reference>
<feature type="signal peptide" evidence="1">
    <location>
        <begin position="1"/>
        <end position="23"/>
    </location>
</feature>
<evidence type="ECO:0008006" key="4">
    <source>
        <dbReference type="Google" id="ProtNLM"/>
    </source>
</evidence>
<feature type="chain" id="PRO_5047116906" description="DUF3718 domain-containing protein" evidence="1">
    <location>
        <begin position="24"/>
        <end position="141"/>
    </location>
</feature>
<dbReference type="RefSeq" id="WP_348388090.1">
    <property type="nucleotide sequence ID" value="NZ_CP134146.1"/>
</dbReference>
<evidence type="ECO:0000313" key="2">
    <source>
        <dbReference type="EMBL" id="WNC68936.1"/>
    </source>
</evidence>
<evidence type="ECO:0000256" key="1">
    <source>
        <dbReference type="SAM" id="SignalP"/>
    </source>
</evidence>
<sequence length="141" mass="15912">MKALTQGLLFISVFLLLTFKAYANQNITFEAGDNTIATKLCVAAVSNDLKKTKLYISRLGMMAGIHTGMYGRTSFASDDILCNDTDLVKFTAQYNAKDTFEFINKRALKKYRLDAEEIKIIDLARQQRMNNSPKVILITSR</sequence>
<dbReference type="EMBL" id="CP134146">
    <property type="protein sequence ID" value="WNC68936.1"/>
    <property type="molecule type" value="Genomic_DNA"/>
</dbReference>
<proteinExistence type="predicted"/>
<organism evidence="2 3">
    <name type="scientific">Thalassotalea nanhaiensis</name>
    <dbReference type="NCBI Taxonomy" id="3065648"/>
    <lineage>
        <taxon>Bacteria</taxon>
        <taxon>Pseudomonadati</taxon>
        <taxon>Pseudomonadota</taxon>
        <taxon>Gammaproteobacteria</taxon>
        <taxon>Alteromonadales</taxon>
        <taxon>Colwelliaceae</taxon>
        <taxon>Thalassotalea</taxon>
    </lineage>
</organism>
<gene>
    <name evidence="2" type="ORF">RI845_01985</name>
</gene>
<protein>
    <recommendedName>
        <fullName evidence="4">DUF3718 domain-containing protein</fullName>
    </recommendedName>
</protein>
<evidence type="ECO:0000313" key="3">
    <source>
        <dbReference type="Proteomes" id="UP001248581"/>
    </source>
</evidence>
<keyword evidence="1" id="KW-0732">Signal</keyword>